<comment type="similarity">
    <text evidence="2">Belongs to the DNA polymerase type-C family. DnaE2 subfamily.</text>
</comment>
<protein>
    <recommendedName>
        <fullName evidence="4">Error-prone DNA polymerase</fullName>
        <ecNumber evidence="3">2.7.7.7</ecNumber>
    </recommendedName>
</protein>
<dbReference type="Pfam" id="PF02811">
    <property type="entry name" value="PHP"/>
    <property type="match status" value="1"/>
</dbReference>
<dbReference type="AlphaFoldDB" id="A0A858RM28"/>
<keyword evidence="6 15" id="KW-0808">Transferase</keyword>
<dbReference type="InterPro" id="IPR011708">
    <property type="entry name" value="DNA_pol3_alpha_NTPase_dom"/>
</dbReference>
<dbReference type="EC" id="2.7.7.7" evidence="3"/>
<dbReference type="SUPFAM" id="SSF160975">
    <property type="entry name" value="AF1531-like"/>
    <property type="match status" value="1"/>
</dbReference>
<dbReference type="SMART" id="SM00481">
    <property type="entry name" value="POLIIIAc"/>
    <property type="match status" value="1"/>
</dbReference>
<evidence type="ECO:0000256" key="8">
    <source>
        <dbReference type="ARBA" id="ARBA00022705"/>
    </source>
</evidence>
<feature type="domain" description="Polymerase/histidinol phosphatase N-terminal" evidence="14">
    <location>
        <begin position="8"/>
        <end position="75"/>
    </location>
</feature>
<evidence type="ECO:0000256" key="7">
    <source>
        <dbReference type="ARBA" id="ARBA00022695"/>
    </source>
</evidence>
<keyword evidence="10" id="KW-0239">DNA-directed DNA polymerase</keyword>
<comment type="subcellular location">
    <subcellularLocation>
        <location evidence="1">Cytoplasm</location>
    </subcellularLocation>
</comment>
<keyword evidence="8" id="KW-0235">DNA replication</keyword>
<keyword evidence="5" id="KW-0963">Cytoplasm</keyword>
<keyword evidence="7 15" id="KW-0548">Nucleotidyltransferase</keyword>
<evidence type="ECO:0000256" key="10">
    <source>
        <dbReference type="ARBA" id="ARBA00022932"/>
    </source>
</evidence>
<evidence type="ECO:0000256" key="1">
    <source>
        <dbReference type="ARBA" id="ARBA00004496"/>
    </source>
</evidence>
<dbReference type="RefSeq" id="WP_169456922.1">
    <property type="nucleotide sequence ID" value="NZ_CP051774.1"/>
</dbReference>
<dbReference type="PANTHER" id="PTHR32294:SF4">
    <property type="entry name" value="ERROR-PRONE DNA POLYMERASE"/>
    <property type="match status" value="1"/>
</dbReference>
<dbReference type="CDD" id="cd04485">
    <property type="entry name" value="DnaE_OBF"/>
    <property type="match status" value="1"/>
</dbReference>
<evidence type="ECO:0000256" key="13">
    <source>
        <dbReference type="SAM" id="MobiDB-lite"/>
    </source>
</evidence>
<keyword evidence="9" id="KW-0227">DNA damage</keyword>
<dbReference type="Pfam" id="PF01336">
    <property type="entry name" value="tRNA_anti-codon"/>
    <property type="match status" value="1"/>
</dbReference>
<dbReference type="GO" id="GO:0003676">
    <property type="term" value="F:nucleic acid binding"/>
    <property type="evidence" value="ECO:0007669"/>
    <property type="project" value="InterPro"/>
</dbReference>
<dbReference type="InterPro" id="IPR004805">
    <property type="entry name" value="DnaE2/DnaE/PolC"/>
</dbReference>
<evidence type="ECO:0000256" key="3">
    <source>
        <dbReference type="ARBA" id="ARBA00012417"/>
    </source>
</evidence>
<dbReference type="Pfam" id="PF14579">
    <property type="entry name" value="HHH_6"/>
    <property type="match status" value="1"/>
</dbReference>
<evidence type="ECO:0000256" key="5">
    <source>
        <dbReference type="ARBA" id="ARBA00022490"/>
    </source>
</evidence>
<evidence type="ECO:0000259" key="14">
    <source>
        <dbReference type="SMART" id="SM00481"/>
    </source>
</evidence>
<feature type="compositionally biased region" description="Basic and acidic residues" evidence="13">
    <location>
        <begin position="458"/>
        <end position="472"/>
    </location>
</feature>
<dbReference type="GO" id="GO:0006260">
    <property type="term" value="P:DNA replication"/>
    <property type="evidence" value="ECO:0007669"/>
    <property type="project" value="UniProtKB-KW"/>
</dbReference>
<keyword evidence="11" id="KW-0234">DNA repair</keyword>
<dbReference type="Gene3D" id="3.20.20.140">
    <property type="entry name" value="Metal-dependent hydrolases"/>
    <property type="match status" value="1"/>
</dbReference>
<evidence type="ECO:0000256" key="12">
    <source>
        <dbReference type="ARBA" id="ARBA00049244"/>
    </source>
</evidence>
<feature type="region of interest" description="Disordered" evidence="13">
    <location>
        <begin position="447"/>
        <end position="472"/>
    </location>
</feature>
<evidence type="ECO:0000313" key="16">
    <source>
        <dbReference type="Proteomes" id="UP000501812"/>
    </source>
</evidence>
<dbReference type="GO" id="GO:0005737">
    <property type="term" value="C:cytoplasm"/>
    <property type="evidence" value="ECO:0007669"/>
    <property type="project" value="UniProtKB-SubCell"/>
</dbReference>
<dbReference type="InterPro" id="IPR040982">
    <property type="entry name" value="DNA_pol3_finger"/>
</dbReference>
<dbReference type="KEGG" id="luo:HHL09_22490"/>
<gene>
    <name evidence="15" type="ORF">HHL09_22490</name>
</gene>
<dbReference type="GO" id="GO:0006281">
    <property type="term" value="P:DNA repair"/>
    <property type="evidence" value="ECO:0007669"/>
    <property type="project" value="UniProtKB-KW"/>
</dbReference>
<evidence type="ECO:0000256" key="2">
    <source>
        <dbReference type="ARBA" id="ARBA00007391"/>
    </source>
</evidence>
<evidence type="ECO:0000256" key="4">
    <source>
        <dbReference type="ARBA" id="ARBA00017273"/>
    </source>
</evidence>
<accession>A0A858RM28</accession>
<evidence type="ECO:0000256" key="6">
    <source>
        <dbReference type="ARBA" id="ARBA00022679"/>
    </source>
</evidence>
<proteinExistence type="inferred from homology"/>
<dbReference type="InterPro" id="IPR004013">
    <property type="entry name" value="PHP_dom"/>
</dbReference>
<dbReference type="NCBIfam" id="TIGR00594">
    <property type="entry name" value="polc"/>
    <property type="match status" value="1"/>
</dbReference>
<name>A0A858RM28_9BACT</name>
<dbReference type="GO" id="GO:0003887">
    <property type="term" value="F:DNA-directed DNA polymerase activity"/>
    <property type="evidence" value="ECO:0007669"/>
    <property type="project" value="UniProtKB-KW"/>
</dbReference>
<dbReference type="EMBL" id="CP051774">
    <property type="protein sequence ID" value="QJE98436.1"/>
    <property type="molecule type" value="Genomic_DNA"/>
</dbReference>
<comment type="catalytic activity">
    <reaction evidence="12">
        <text>DNA(n) + a 2'-deoxyribonucleoside 5'-triphosphate = DNA(n+1) + diphosphate</text>
        <dbReference type="Rhea" id="RHEA:22508"/>
        <dbReference type="Rhea" id="RHEA-COMP:17339"/>
        <dbReference type="Rhea" id="RHEA-COMP:17340"/>
        <dbReference type="ChEBI" id="CHEBI:33019"/>
        <dbReference type="ChEBI" id="CHEBI:61560"/>
        <dbReference type="ChEBI" id="CHEBI:173112"/>
        <dbReference type="EC" id="2.7.7.7"/>
    </reaction>
</comment>
<dbReference type="Proteomes" id="UP000501812">
    <property type="component" value="Chromosome"/>
</dbReference>
<dbReference type="InterPro" id="IPR004365">
    <property type="entry name" value="NA-bd_OB_tRNA"/>
</dbReference>
<dbReference type="PANTHER" id="PTHR32294">
    <property type="entry name" value="DNA POLYMERASE III SUBUNIT ALPHA"/>
    <property type="match status" value="1"/>
</dbReference>
<dbReference type="Pfam" id="PF07733">
    <property type="entry name" value="DNA_pol3_alpha"/>
    <property type="match status" value="1"/>
</dbReference>
<evidence type="ECO:0000256" key="9">
    <source>
        <dbReference type="ARBA" id="ARBA00022763"/>
    </source>
</evidence>
<dbReference type="GO" id="GO:0008408">
    <property type="term" value="F:3'-5' exonuclease activity"/>
    <property type="evidence" value="ECO:0007669"/>
    <property type="project" value="InterPro"/>
</dbReference>
<dbReference type="InterPro" id="IPR016195">
    <property type="entry name" value="Pol/histidinol_Pase-like"/>
</dbReference>
<sequence>MKAAPPFAEFHARSAFSFLRGASDPEIMMERAADIGLQTIAITDHAGFYGSARAYHEATKRGLRAITGATLDIDGAQVPVICATRKGYRILSRHLTNGHLKEIVRCYEMNGGDLMALTGDREGPVIRHLLRDDREAAIQAARGLIQMFGHGNVYVEIHRHGLRDDAKLNRYLIDLARQLRLPLLASNAPIYATREDRLLADAFTCLRHKTALDAAGLLLEPNGERYLKSPQQMAKLFSDLPEALSNTRELSERIGFTLEKLGYDFPSFQDENGRFMSLDEETEYLKAKCLKGVEWRYGKLTKEVAEKLDMELALIGKLGLSGYFLIVQDIVNYAREEKILCQGRGSAANSVVCFVLGITNVDAVKQKLVFERFLSDGPSKNEYKSWPDIDIDFPSGDQREKVIQYVFKKYGARGAAMTANVITYQPRSAFREMSKVLGFPPSVADRFSTLGGTPSQDSRFEEKKEGEEKKTSEQLEAEMHEAFEERMASLLPPSHPRLAALEKLYHAVLGLPRHLGQHSGGIVICNQGLDEVVPIQNASMPGRTIVQWDKDDCEDLGIVKIDLLGLGMLAAMENMIEVRRRKDPGFELASIDLDDRAVYDLMQRSDTIGTFQVESRAQMATLSILLPDHFYEVAIQVAIVRPGPIVGGLLNPYLRRRKGLDKPDWIHPSFEKTLERTLGVPLFQEQVLEMAKIIADFTGNEAAQLRRAMSFNRSHKRMQEVTAELRRRMAERGVDEEVQVKVIDAIGNFSLYGFPESHALSFASIAYWSCWFKVHEPAAFYAGLLNNQPMGFYSAHSLIQDAKRHGVQVLPASCVHSKVVTEVTGDKVVRLGLHRLKGVSQETQERIFREREKEPFESLGDFIHRVSPNVKERRVLAKSGALNDLPEVGHRRQAMWQVELPLYGDLLDANTRLMEEVLPAMSIHERLASDIAVQGASTGPHPMKLWRQRTDVPKVVTAAGLQQLPHGVPVRVGGLVICRQRPGTAKGHCFISLEDETGISNLFVKKENFHRLKLVIVSEPFLMAEGRVQISEGGQRTVFVSEVFPLPGSEPVHASESHDFH</sequence>
<dbReference type="Pfam" id="PF17657">
    <property type="entry name" value="DNA_pol3_finger"/>
    <property type="match status" value="1"/>
</dbReference>
<dbReference type="Gene3D" id="1.10.150.870">
    <property type="match status" value="1"/>
</dbReference>
<dbReference type="NCBIfam" id="NF004225">
    <property type="entry name" value="PRK05672.1"/>
    <property type="match status" value="1"/>
</dbReference>
<evidence type="ECO:0000256" key="11">
    <source>
        <dbReference type="ARBA" id="ARBA00023204"/>
    </source>
</evidence>
<dbReference type="InterPro" id="IPR029460">
    <property type="entry name" value="DNAPol_HHH"/>
</dbReference>
<evidence type="ECO:0000313" key="15">
    <source>
        <dbReference type="EMBL" id="QJE98436.1"/>
    </source>
</evidence>
<keyword evidence="16" id="KW-1185">Reference proteome</keyword>
<dbReference type="InterPro" id="IPR003141">
    <property type="entry name" value="Pol/His_phosphatase_N"/>
</dbReference>
<organism evidence="15 16">
    <name type="scientific">Luteolibacter luteus</name>
    <dbReference type="NCBI Taxonomy" id="2728835"/>
    <lineage>
        <taxon>Bacteria</taxon>
        <taxon>Pseudomonadati</taxon>
        <taxon>Verrucomicrobiota</taxon>
        <taxon>Verrucomicrobiia</taxon>
        <taxon>Verrucomicrobiales</taxon>
        <taxon>Verrucomicrobiaceae</taxon>
        <taxon>Luteolibacter</taxon>
    </lineage>
</organism>
<dbReference type="SUPFAM" id="SSF89550">
    <property type="entry name" value="PHP domain-like"/>
    <property type="match status" value="1"/>
</dbReference>
<reference evidence="15 16" key="1">
    <citation type="submission" date="2020-04" db="EMBL/GenBank/DDBJ databases">
        <title>Luteolibacter sp. G-1-1-1 isolated from soil.</title>
        <authorList>
            <person name="Dahal R.H."/>
        </authorList>
    </citation>
    <scope>NUCLEOTIDE SEQUENCE [LARGE SCALE GENOMIC DNA]</scope>
    <source>
        <strain evidence="15 16">G-1-1-1</strain>
    </source>
</reference>